<dbReference type="InterPro" id="IPR037869">
    <property type="entry name" value="Spp1/CFP1"/>
</dbReference>
<dbReference type="PANTHER" id="PTHR46174:SF1">
    <property type="entry name" value="CXXC-TYPE ZINC FINGER PROTEIN 1"/>
    <property type="match status" value="1"/>
</dbReference>
<feature type="coiled-coil region" evidence="7">
    <location>
        <begin position="745"/>
        <end position="772"/>
    </location>
</feature>
<evidence type="ECO:0000256" key="3">
    <source>
        <dbReference type="ARBA" id="ARBA00022771"/>
    </source>
</evidence>
<comment type="caution">
    <text evidence="10">The sequence shown here is derived from an EMBL/GenBank/DDBJ whole genome shotgun (WGS) entry which is preliminary data.</text>
</comment>
<dbReference type="SUPFAM" id="SSF57903">
    <property type="entry name" value="FYVE/PHD zinc finger"/>
    <property type="match status" value="1"/>
</dbReference>
<feature type="compositionally biased region" description="Acidic residues" evidence="8">
    <location>
        <begin position="470"/>
        <end position="482"/>
    </location>
</feature>
<evidence type="ECO:0000256" key="8">
    <source>
        <dbReference type="SAM" id="MobiDB-lite"/>
    </source>
</evidence>
<feature type="compositionally biased region" description="Acidic residues" evidence="8">
    <location>
        <begin position="641"/>
        <end position="657"/>
    </location>
</feature>
<dbReference type="SMART" id="SM00249">
    <property type="entry name" value="PHD"/>
    <property type="match status" value="1"/>
</dbReference>
<comment type="subcellular location">
    <subcellularLocation>
        <location evidence="1">Nucleus</location>
    </subcellularLocation>
</comment>
<dbReference type="Proteomes" id="UP000226031">
    <property type="component" value="Unassembled WGS sequence"/>
</dbReference>
<keyword evidence="4" id="KW-0862">Zinc</keyword>
<evidence type="ECO:0000256" key="7">
    <source>
        <dbReference type="SAM" id="Coils"/>
    </source>
</evidence>
<feature type="compositionally biased region" description="Low complexity" evidence="8">
    <location>
        <begin position="362"/>
        <end position="386"/>
    </location>
</feature>
<dbReference type="AlphaFoldDB" id="A0A2B7ZBU6"/>
<dbReference type="SUPFAM" id="SSF56112">
    <property type="entry name" value="Protein kinase-like (PK-like)"/>
    <property type="match status" value="1"/>
</dbReference>
<dbReference type="Gene3D" id="3.30.40.10">
    <property type="entry name" value="Zinc/RING finger domain, C3HC4 (zinc finger)"/>
    <property type="match status" value="1"/>
</dbReference>
<feature type="region of interest" description="Disordered" evidence="8">
    <location>
        <begin position="1"/>
        <end position="32"/>
    </location>
</feature>
<dbReference type="GO" id="GO:0008270">
    <property type="term" value="F:zinc ion binding"/>
    <property type="evidence" value="ECO:0007669"/>
    <property type="project" value="UniProtKB-KW"/>
</dbReference>
<dbReference type="PANTHER" id="PTHR46174">
    <property type="entry name" value="CXXC-TYPE ZINC FINGER PROTEIN 1"/>
    <property type="match status" value="1"/>
</dbReference>
<dbReference type="InterPro" id="IPR019786">
    <property type="entry name" value="Zinc_finger_PHD-type_CS"/>
</dbReference>
<protein>
    <submittedName>
        <fullName evidence="10">Compass component spp1</fullName>
    </submittedName>
</protein>
<feature type="compositionally biased region" description="Low complexity" evidence="8">
    <location>
        <begin position="929"/>
        <end position="943"/>
    </location>
</feature>
<name>A0A2B7ZBU6_9EURO</name>
<dbReference type="VEuPathDB" id="FungiDB:EMCG_04814"/>
<dbReference type="EMBL" id="PDND01000153">
    <property type="protein sequence ID" value="PGH30840.1"/>
    <property type="molecule type" value="Genomic_DNA"/>
</dbReference>
<dbReference type="GO" id="GO:0048188">
    <property type="term" value="C:Set1C/COMPASS complex"/>
    <property type="evidence" value="ECO:0007669"/>
    <property type="project" value="InterPro"/>
</dbReference>
<feature type="region of interest" description="Disordered" evidence="8">
    <location>
        <begin position="308"/>
        <end position="482"/>
    </location>
</feature>
<dbReference type="InterPro" id="IPR011009">
    <property type="entry name" value="Kinase-like_dom_sf"/>
</dbReference>
<dbReference type="STRING" id="73230.A0A2B7ZBU6"/>
<evidence type="ECO:0000313" key="10">
    <source>
        <dbReference type="EMBL" id="PGH30840.1"/>
    </source>
</evidence>
<dbReference type="Pfam" id="PF00628">
    <property type="entry name" value="PHD"/>
    <property type="match status" value="1"/>
</dbReference>
<sequence>MDIDTESLPKPTASTSTNLDISPFETNAEKLPQSDRFLTQHPHYGRYHPSSDDFKPDPIHCHSNDDESLRYWEAVLTKCDEKTRINTPAAGKRDTFALGSVIVKSDHNSTEPTGDYSIVDENETYAIKAAEKILPDIRLPEIYLRTKIKGRDVLVQSRIPGVSLEVAWPYLTRQQKENFKRQARNIIQRIDSAKYGHSSPSYVVKGEKPKEEHQLQQTEYDILFGSASASDQDLAFAHNNMTLANIIVDNDKIVGIVGWSNAGYFGWDRTKNVHHKLRCTGSGDISSDGGVSIPDAFWRDLYHISVDHSASSNPDVKSEIKTEPPTPTLEFIPSGSTADIPVPTKEPWTPRKITDLKRESMSRASSTDRSSPAPSTKPSGPSPGTGAKKRAAPSTKKGTSTRKPASKKRKLNSNDAESVDGTASPFRRSATPVSSRASKAPTAKNRKQSSLSVAGSPAPETKRAGKAPEPQEDVDEDDEDEDPSEVFCICRKPDNHTWMIGCDGGCEDWFHGKCVKINQEDADLIDKYICPACESKNGTHTTWKRMCRLPGCRQPARISGGMVPSKYCSDEHGREFMRQKASLSKRGSAAGPSSAPNKLAADSRSRGSSVAVGRRRQKGVHRDDTEAEAGQPEPSKLNPRDEDEDDEEDIEADEVEAENGHTEDLGSRGGVLTKNDLKAVVTGVKSAREFRGLGDNILPPPAAQKLTPSSGILGGVASSKTKSNTVSHNLDEIDVDLDAHQIEFTANERQHIDNLRNKRTELRNQLEMLRARDTFLTLIRQRAKTILEHLRQVDPKSGASTWKDICGYDSRLSWSDDEFNEWRLSEVGKEALRSGVLEAADSGPYGGGDVEMQDADGDCKAVDRIARGVCLKKRCERHRQWVKVQQQDMQHEERVAREELEKCEKDAKDVIGRIVLRVYEDSGNPSKVPPVTSAATAVTTTTSGNKDGHGKSVVK</sequence>
<accession>A0A2B7ZBU6</accession>
<dbReference type="InterPro" id="IPR001965">
    <property type="entry name" value="Znf_PHD"/>
</dbReference>
<dbReference type="InterPro" id="IPR013083">
    <property type="entry name" value="Znf_RING/FYVE/PHD"/>
</dbReference>
<feature type="compositionally biased region" description="Basic and acidic residues" evidence="8">
    <location>
        <begin position="946"/>
        <end position="955"/>
    </location>
</feature>
<keyword evidence="11" id="KW-1185">Reference proteome</keyword>
<gene>
    <name evidence="10" type="ORF">GX50_06383</name>
</gene>
<reference evidence="10 11" key="1">
    <citation type="submission" date="2017-10" db="EMBL/GenBank/DDBJ databases">
        <title>Comparative genomics in systemic dimorphic fungi from Ajellomycetaceae.</title>
        <authorList>
            <person name="Munoz J.F."/>
            <person name="Mcewen J.G."/>
            <person name="Clay O.K."/>
            <person name="Cuomo C.A."/>
        </authorList>
    </citation>
    <scope>NUCLEOTIDE SEQUENCE [LARGE SCALE GENOMIC DNA]</scope>
    <source>
        <strain evidence="10 11">UAMH4076</strain>
    </source>
</reference>
<dbReference type="GO" id="GO:0045893">
    <property type="term" value="P:positive regulation of DNA-templated transcription"/>
    <property type="evidence" value="ECO:0007669"/>
    <property type="project" value="TreeGrafter"/>
</dbReference>
<dbReference type="PROSITE" id="PS01359">
    <property type="entry name" value="ZF_PHD_1"/>
    <property type="match status" value="1"/>
</dbReference>
<evidence type="ECO:0000313" key="11">
    <source>
        <dbReference type="Proteomes" id="UP000226031"/>
    </source>
</evidence>
<feature type="domain" description="PHD-type" evidence="9">
    <location>
        <begin position="485"/>
        <end position="536"/>
    </location>
</feature>
<evidence type="ECO:0000256" key="4">
    <source>
        <dbReference type="ARBA" id="ARBA00022833"/>
    </source>
</evidence>
<evidence type="ECO:0000256" key="2">
    <source>
        <dbReference type="ARBA" id="ARBA00022723"/>
    </source>
</evidence>
<feature type="compositionally biased region" description="Basic and acidic residues" evidence="8">
    <location>
        <begin position="348"/>
        <end position="361"/>
    </location>
</feature>
<keyword evidence="7" id="KW-0175">Coiled coil</keyword>
<evidence type="ECO:0000256" key="6">
    <source>
        <dbReference type="PROSITE-ProRule" id="PRU00146"/>
    </source>
</evidence>
<feature type="region of interest" description="Disordered" evidence="8">
    <location>
        <begin position="922"/>
        <end position="955"/>
    </location>
</feature>
<evidence type="ECO:0000259" key="9">
    <source>
        <dbReference type="PROSITE" id="PS50016"/>
    </source>
</evidence>
<organism evidence="10 11">
    <name type="scientific">[Emmonsia] crescens</name>
    <dbReference type="NCBI Taxonomy" id="73230"/>
    <lineage>
        <taxon>Eukaryota</taxon>
        <taxon>Fungi</taxon>
        <taxon>Dikarya</taxon>
        <taxon>Ascomycota</taxon>
        <taxon>Pezizomycotina</taxon>
        <taxon>Eurotiomycetes</taxon>
        <taxon>Eurotiomycetidae</taxon>
        <taxon>Onygenales</taxon>
        <taxon>Ajellomycetaceae</taxon>
        <taxon>Emergomyces</taxon>
    </lineage>
</organism>
<dbReference type="InterPro" id="IPR019787">
    <property type="entry name" value="Znf_PHD-finger"/>
</dbReference>
<keyword evidence="5" id="KW-0539">Nucleus</keyword>
<dbReference type="InterPro" id="IPR011011">
    <property type="entry name" value="Znf_FYVE_PHD"/>
</dbReference>
<feature type="region of interest" description="Disordered" evidence="8">
    <location>
        <begin position="579"/>
        <end position="670"/>
    </location>
</feature>
<proteinExistence type="predicted"/>
<evidence type="ECO:0000256" key="1">
    <source>
        <dbReference type="ARBA" id="ARBA00004123"/>
    </source>
</evidence>
<keyword evidence="3 6" id="KW-0863">Zinc-finger</keyword>
<keyword evidence="2" id="KW-0479">Metal-binding</keyword>
<evidence type="ECO:0000256" key="5">
    <source>
        <dbReference type="ARBA" id="ARBA00023242"/>
    </source>
</evidence>
<dbReference type="PROSITE" id="PS50016">
    <property type="entry name" value="ZF_PHD_2"/>
    <property type="match status" value="1"/>
</dbReference>